<dbReference type="EMBL" id="AP023367">
    <property type="protein sequence ID" value="BCJ93318.1"/>
    <property type="molecule type" value="Genomic_DNA"/>
</dbReference>
<dbReference type="AlphaFoldDB" id="A0A6S6R2Q6"/>
<dbReference type="RefSeq" id="WP_184090308.1">
    <property type="nucleotide sequence ID" value="NZ_AP023367.1"/>
</dbReference>
<dbReference type="InterPro" id="IPR007358">
    <property type="entry name" value="Nucleoid_associated_NdpA"/>
</dbReference>
<dbReference type="Pfam" id="PF04245">
    <property type="entry name" value="NA37"/>
    <property type="match status" value="1"/>
</dbReference>
<name>A0A6S6R2Q6_9FIRM</name>
<accession>A0A6S6R2Q6</accession>
<dbReference type="GO" id="GO:0009295">
    <property type="term" value="C:nucleoid"/>
    <property type="evidence" value="ECO:0007669"/>
    <property type="project" value="InterPro"/>
</dbReference>
<dbReference type="Proteomes" id="UP000515561">
    <property type="component" value="Chromosome"/>
</dbReference>
<evidence type="ECO:0000313" key="1">
    <source>
        <dbReference type="EMBL" id="BCJ93318.1"/>
    </source>
</evidence>
<gene>
    <name evidence="1" type="ORF">acsn021_08870</name>
</gene>
<proteinExistence type="predicted"/>
<evidence type="ECO:0000313" key="2">
    <source>
        <dbReference type="Proteomes" id="UP000515561"/>
    </source>
</evidence>
<dbReference type="KEGG" id="acel:acsn021_08870"/>
<sequence>MERDEIIIRKAIVHILDSTIGMPVLSDHLLELGPDLNDFLRGHIFKIASSDDMKSCNFNQEESFVYQCIQDFREEDLIRVSQEIAKYLYTILNQNIDITPGDLFIVTYQYGSTLYLAFLKMNYKESYIHYASTDEEGNYNDIIKQKVTLPSDSTKLSEAVLINLSDYSVKLVEKKYEINGVKTNYLSEIFLQCQTKLSPKAKLNIITKAVEQIQEKYYEDDFDKHMEVKAIIHQEYMEQGAINVESIREKIFGEQNEIKEEFTEKLEKYNLHTEEVKPQNKQTTKKFEKQYLTTDTGIEINIPMDQYNDKNNVEFITNPDGTISVLIKNISKITTK</sequence>
<protein>
    <submittedName>
        <fullName evidence="1">Uncharacterized protein</fullName>
    </submittedName>
</protein>
<organism evidence="1 2">
    <name type="scientific">Anaerocolumna cellulosilytica</name>
    <dbReference type="NCBI Taxonomy" id="433286"/>
    <lineage>
        <taxon>Bacteria</taxon>
        <taxon>Bacillati</taxon>
        <taxon>Bacillota</taxon>
        <taxon>Clostridia</taxon>
        <taxon>Lachnospirales</taxon>
        <taxon>Lachnospiraceae</taxon>
        <taxon>Anaerocolumna</taxon>
    </lineage>
</organism>
<reference evidence="1 2" key="1">
    <citation type="journal article" date="2016" name="Int. J. Syst. Evol. Microbiol.">
        <title>Descriptions of Anaerotaenia torta gen. nov., sp. nov. and Anaerocolumna cellulosilytica gen. nov., sp. nov. isolated from a methanogenic reactor of cattle waste.</title>
        <authorList>
            <person name="Uek A."/>
            <person name="Ohtaki Y."/>
            <person name="Kaku N."/>
            <person name="Ueki K."/>
        </authorList>
    </citation>
    <scope>NUCLEOTIDE SEQUENCE [LARGE SCALE GENOMIC DNA]</scope>
    <source>
        <strain evidence="1 2">SN021</strain>
    </source>
</reference>
<keyword evidence="2" id="KW-1185">Reference proteome</keyword>